<comment type="caution">
    <text evidence="1">The sequence shown here is derived from an EMBL/GenBank/DDBJ whole genome shotgun (WGS) entry which is preliminary data.</text>
</comment>
<dbReference type="PIRSF" id="PIRSF029730">
    <property type="entry name" value="UCP029730"/>
    <property type="match status" value="1"/>
</dbReference>
<keyword evidence="1" id="KW-0378">Hydrolase</keyword>
<protein>
    <submittedName>
        <fullName evidence="1">N-formylglutamate amidohydrolase</fullName>
    </submittedName>
</protein>
<dbReference type="OrthoDB" id="9815326at2"/>
<dbReference type="Gene3D" id="3.40.630.40">
    <property type="entry name" value="Zn-dependent exopeptidases"/>
    <property type="match status" value="1"/>
</dbReference>
<gene>
    <name evidence="1" type="ORF">Amme_041_030</name>
</gene>
<dbReference type="Proteomes" id="UP000019760">
    <property type="component" value="Unassembled WGS sequence"/>
</dbReference>
<dbReference type="SUPFAM" id="SSF53187">
    <property type="entry name" value="Zn-dependent exopeptidases"/>
    <property type="match status" value="1"/>
</dbReference>
<keyword evidence="2" id="KW-1185">Reference proteome</keyword>
<dbReference type="InterPro" id="IPR007709">
    <property type="entry name" value="N-FG_amidohydro"/>
</dbReference>
<evidence type="ECO:0000313" key="1">
    <source>
        <dbReference type="EMBL" id="GAJ28996.1"/>
    </source>
</evidence>
<dbReference type="EMBL" id="BAND01000041">
    <property type="protein sequence ID" value="GAJ28996.1"/>
    <property type="molecule type" value="Genomic_DNA"/>
</dbReference>
<dbReference type="InterPro" id="IPR011227">
    <property type="entry name" value="UCP029730"/>
</dbReference>
<dbReference type="RefSeq" id="WP_042058266.1">
    <property type="nucleotide sequence ID" value="NZ_BAND01000041.1"/>
</dbReference>
<organism evidence="1 2">
    <name type="scientific">Acidomonas methanolica NBRC 104435</name>
    <dbReference type="NCBI Taxonomy" id="1231351"/>
    <lineage>
        <taxon>Bacteria</taxon>
        <taxon>Pseudomonadati</taxon>
        <taxon>Pseudomonadota</taxon>
        <taxon>Alphaproteobacteria</taxon>
        <taxon>Acetobacterales</taxon>
        <taxon>Acetobacteraceae</taxon>
        <taxon>Acidomonas</taxon>
    </lineage>
</organism>
<name>A0A023D5B9_ACIMT</name>
<evidence type="ECO:0000313" key="2">
    <source>
        <dbReference type="Proteomes" id="UP000019760"/>
    </source>
</evidence>
<sequence length="259" mass="28604">MALLSEDDPPPYIVHAAVRPSPFLLVADHAGRQSPKRLGDLGVSPEDWERHIAWDIGIQGVGRALHERLGATLIEQVYSRLVIDCNRSPGHPTSLTPVSDGTAVPANQTASVLCRASREMEILHPYHDRIAAELARRKTDGQPTALIALHSFTPRMGGADRPWHVGVLHHRDTVSARIMLDLLRADGDLCVGDNEPYVLTTTSDYTVPRHAEAAGLPYLELEIRQDLIAGRGGQDAWAVRLARLLPLYWKRLEEETQPA</sequence>
<reference evidence="2" key="1">
    <citation type="journal article" date="2014" name="FEMS Microbiol. Lett.">
        <title>Draft Genomic DNA Sequence of the Facultatively Methylotrophic Bacterium Acidomonas methanolica type strain MB58.</title>
        <authorList>
            <person name="Higashiura N."/>
            <person name="Hadano H."/>
            <person name="Hirakawa H."/>
            <person name="Matsutani M."/>
            <person name="Takabe S."/>
            <person name="Matsushita K."/>
            <person name="Azuma Y."/>
        </authorList>
    </citation>
    <scope>NUCLEOTIDE SEQUENCE [LARGE SCALE GENOMIC DNA]</scope>
    <source>
        <strain evidence="2">MB58</strain>
    </source>
</reference>
<accession>A0A023D5B9</accession>
<proteinExistence type="predicted"/>
<dbReference type="Pfam" id="PF05013">
    <property type="entry name" value="FGase"/>
    <property type="match status" value="1"/>
</dbReference>
<reference evidence="1 2" key="2">
    <citation type="journal article" date="2014" name="FEMS Microbiol. Lett.">
        <title>Draft genomic DNA sequence of the facultatively methylotrophic bacterium Acidomonas methanolica type strain MB58.</title>
        <authorList>
            <person name="Higashiura N."/>
            <person name="Hadano H."/>
            <person name="Hirakawa H."/>
            <person name="Matsutani M."/>
            <person name="Takabe S."/>
            <person name="Matsushita K."/>
            <person name="Azuma Y."/>
        </authorList>
    </citation>
    <scope>NUCLEOTIDE SEQUENCE [LARGE SCALE GENOMIC DNA]</scope>
    <source>
        <strain evidence="1 2">MB58</strain>
    </source>
</reference>
<dbReference type="GO" id="GO:0016787">
    <property type="term" value="F:hydrolase activity"/>
    <property type="evidence" value="ECO:0007669"/>
    <property type="project" value="UniProtKB-KW"/>
</dbReference>
<dbReference type="AlphaFoldDB" id="A0A023D5B9"/>